<evidence type="ECO:0000313" key="1">
    <source>
        <dbReference type="Proteomes" id="UP000050791"/>
    </source>
</evidence>
<dbReference type="WBParaSite" id="SMTH1_37400.1">
    <property type="protein sequence ID" value="SMTH1_37400.1"/>
    <property type="gene ID" value="SMTH1_37400"/>
</dbReference>
<proteinExistence type="predicted"/>
<sequence>MFRLLVHLRSLPKQDCVIAGLLQRFPSIRVILFRTLIERSLILLFSSAVLTQINEKQYKMLVSCWFLM</sequence>
<protein>
    <submittedName>
        <fullName evidence="2">Uncharacterized protein</fullName>
    </submittedName>
</protein>
<accession>A0AA85B7X4</accession>
<reference evidence="2" key="1">
    <citation type="submission" date="2023-11" db="UniProtKB">
        <authorList>
            <consortium name="WormBaseParasite"/>
        </authorList>
    </citation>
    <scope>IDENTIFICATION</scope>
</reference>
<dbReference type="Proteomes" id="UP000050791">
    <property type="component" value="Unassembled WGS sequence"/>
</dbReference>
<evidence type="ECO:0000313" key="2">
    <source>
        <dbReference type="WBParaSite" id="SMTH1_37400.1"/>
    </source>
</evidence>
<name>A0AA85B7X4_9TREM</name>
<organism evidence="1 2">
    <name type="scientific">Schistosoma mattheei</name>
    <dbReference type="NCBI Taxonomy" id="31246"/>
    <lineage>
        <taxon>Eukaryota</taxon>
        <taxon>Metazoa</taxon>
        <taxon>Spiralia</taxon>
        <taxon>Lophotrochozoa</taxon>
        <taxon>Platyhelminthes</taxon>
        <taxon>Trematoda</taxon>
        <taxon>Digenea</taxon>
        <taxon>Strigeidida</taxon>
        <taxon>Schistosomatoidea</taxon>
        <taxon>Schistosomatidae</taxon>
        <taxon>Schistosoma</taxon>
    </lineage>
</organism>
<dbReference type="AlphaFoldDB" id="A0AA85B7X4"/>